<protein>
    <submittedName>
        <fullName evidence="1">Uncharacterized protein</fullName>
    </submittedName>
</protein>
<keyword evidence="2" id="KW-1185">Reference proteome</keyword>
<organism evidence="1 2">
    <name type="scientific">Sinanodonta woodiana</name>
    <name type="common">Chinese pond mussel</name>
    <name type="synonym">Anodonta woodiana</name>
    <dbReference type="NCBI Taxonomy" id="1069815"/>
    <lineage>
        <taxon>Eukaryota</taxon>
        <taxon>Metazoa</taxon>
        <taxon>Spiralia</taxon>
        <taxon>Lophotrochozoa</taxon>
        <taxon>Mollusca</taxon>
        <taxon>Bivalvia</taxon>
        <taxon>Autobranchia</taxon>
        <taxon>Heteroconchia</taxon>
        <taxon>Palaeoheterodonta</taxon>
        <taxon>Unionida</taxon>
        <taxon>Unionoidea</taxon>
        <taxon>Unionidae</taxon>
        <taxon>Unioninae</taxon>
        <taxon>Sinanodonta</taxon>
    </lineage>
</organism>
<dbReference type="EMBL" id="JBJQND010000008">
    <property type="protein sequence ID" value="KAL3869966.1"/>
    <property type="molecule type" value="Genomic_DNA"/>
</dbReference>
<dbReference type="Proteomes" id="UP001634394">
    <property type="component" value="Unassembled WGS sequence"/>
</dbReference>
<proteinExistence type="predicted"/>
<comment type="caution">
    <text evidence="1">The sequence shown here is derived from an EMBL/GenBank/DDBJ whole genome shotgun (WGS) entry which is preliminary data.</text>
</comment>
<name>A0ABD3W9A2_SINWO</name>
<gene>
    <name evidence="1" type="ORF">ACJMK2_042586</name>
</gene>
<evidence type="ECO:0000313" key="2">
    <source>
        <dbReference type="Proteomes" id="UP001634394"/>
    </source>
</evidence>
<reference evidence="1 2" key="1">
    <citation type="submission" date="2024-11" db="EMBL/GenBank/DDBJ databases">
        <title>Chromosome-level genome assembly of the freshwater bivalve Anodonta woodiana.</title>
        <authorList>
            <person name="Chen X."/>
        </authorList>
    </citation>
    <scope>NUCLEOTIDE SEQUENCE [LARGE SCALE GENOMIC DNA]</scope>
    <source>
        <strain evidence="1">MN2024</strain>
        <tissue evidence="1">Gills</tissue>
    </source>
</reference>
<dbReference type="AlphaFoldDB" id="A0ABD3W9A2"/>
<accession>A0ABD3W9A2</accession>
<sequence length="130" mass="15297">MLHIGLQRQIYCHTISTFLSHSKFGSATKVTFYAVFGYTNRANRGKDLSYFRLPTVRHKHGEHTLQLKLYYRREDSACIIIILELSLTYHRELGRSIKWKILDATETLVSDYIPTPFAKTSIWFVYHPAW</sequence>
<evidence type="ECO:0000313" key="1">
    <source>
        <dbReference type="EMBL" id="KAL3869966.1"/>
    </source>
</evidence>